<dbReference type="Proteomes" id="UP001183585">
    <property type="component" value="Unassembled WGS sequence"/>
</dbReference>
<dbReference type="InterPro" id="IPR045713">
    <property type="entry name" value="DUF6069"/>
</dbReference>
<dbReference type="EMBL" id="JAVDYE010000001">
    <property type="protein sequence ID" value="MDR7384982.1"/>
    <property type="molecule type" value="Genomic_DNA"/>
</dbReference>
<proteinExistence type="predicted"/>
<evidence type="ECO:0000313" key="2">
    <source>
        <dbReference type="EMBL" id="MDR7384982.1"/>
    </source>
</evidence>
<feature type="transmembrane region" description="Helical" evidence="1">
    <location>
        <begin position="67"/>
        <end position="89"/>
    </location>
</feature>
<feature type="transmembrane region" description="Helical" evidence="1">
    <location>
        <begin position="31"/>
        <end position="55"/>
    </location>
</feature>
<accession>A0ABU2CUG4</accession>
<dbReference type="RefSeq" id="WP_274993834.1">
    <property type="nucleotide sequence ID" value="NZ_JAJQQP010000005.1"/>
</dbReference>
<protein>
    <submittedName>
        <fullName evidence="2">Uncharacterized protein</fullName>
    </submittedName>
</protein>
<keyword evidence="1" id="KW-0472">Membrane</keyword>
<feature type="transmembrane region" description="Helical" evidence="1">
    <location>
        <begin position="96"/>
        <end position="116"/>
    </location>
</feature>
<reference evidence="2 3" key="1">
    <citation type="submission" date="2023-07" db="EMBL/GenBank/DDBJ databases">
        <title>Sequencing the genomes of 1000 actinobacteria strains.</title>
        <authorList>
            <person name="Klenk H.-P."/>
        </authorList>
    </citation>
    <scope>NUCLEOTIDE SEQUENCE [LARGE SCALE GENOMIC DNA]</scope>
    <source>
        <strain evidence="2 3">DSM 45554</strain>
    </source>
</reference>
<keyword evidence="3" id="KW-1185">Reference proteome</keyword>
<dbReference type="Pfam" id="PF19545">
    <property type="entry name" value="DUF6069"/>
    <property type="match status" value="1"/>
</dbReference>
<sequence length="157" mass="15769">MAVYGQQPQGAAGRPDGVDARVLWSGGAATALVVALIALVGVVVFRGVFGIPILAPEGEGVWGDVSTVWFMAVAALAALLAVALVHLLLLGTPRALSFFSWIVGLATVVAGVAPFVTDAALASKLASALINVIIGFAILGLVSGVARSAVARAVRNV</sequence>
<comment type="caution">
    <text evidence="2">The sequence shown here is derived from an EMBL/GenBank/DDBJ whole genome shotgun (WGS) entry which is preliminary data.</text>
</comment>
<feature type="transmembrane region" description="Helical" evidence="1">
    <location>
        <begin position="128"/>
        <end position="150"/>
    </location>
</feature>
<gene>
    <name evidence="2" type="ORF">J2S48_004497</name>
</gene>
<keyword evidence="1" id="KW-1133">Transmembrane helix</keyword>
<evidence type="ECO:0000313" key="3">
    <source>
        <dbReference type="Proteomes" id="UP001183585"/>
    </source>
</evidence>
<organism evidence="2 3">
    <name type="scientific">Promicromonospora iranensis</name>
    <dbReference type="NCBI Taxonomy" id="1105144"/>
    <lineage>
        <taxon>Bacteria</taxon>
        <taxon>Bacillati</taxon>
        <taxon>Actinomycetota</taxon>
        <taxon>Actinomycetes</taxon>
        <taxon>Micrococcales</taxon>
        <taxon>Promicromonosporaceae</taxon>
        <taxon>Promicromonospora</taxon>
    </lineage>
</organism>
<name>A0ABU2CUG4_9MICO</name>
<evidence type="ECO:0000256" key="1">
    <source>
        <dbReference type="SAM" id="Phobius"/>
    </source>
</evidence>
<keyword evidence="1" id="KW-0812">Transmembrane</keyword>